<dbReference type="EMBL" id="JBHTCJ010000017">
    <property type="protein sequence ID" value="MFC7344587.1"/>
    <property type="molecule type" value="Genomic_DNA"/>
</dbReference>
<reference evidence="2" key="1">
    <citation type="journal article" date="2019" name="Int. J. Syst. Evol. Microbiol.">
        <title>The Global Catalogue of Microorganisms (GCM) 10K type strain sequencing project: providing services to taxonomists for standard genome sequencing and annotation.</title>
        <authorList>
            <consortium name="The Broad Institute Genomics Platform"/>
            <consortium name="The Broad Institute Genome Sequencing Center for Infectious Disease"/>
            <person name="Wu L."/>
            <person name="Ma J."/>
        </authorList>
    </citation>
    <scope>NUCLEOTIDE SEQUENCE [LARGE SCALE GENOMIC DNA]</scope>
    <source>
        <strain evidence="2">WLHS5</strain>
    </source>
</reference>
<evidence type="ECO:0000313" key="2">
    <source>
        <dbReference type="Proteomes" id="UP001596504"/>
    </source>
</evidence>
<name>A0ABW2LPX0_9PSEU</name>
<dbReference type="RefSeq" id="WP_380672514.1">
    <property type="nucleotide sequence ID" value="NZ_JBHTCJ010000017.1"/>
</dbReference>
<organism evidence="1 2">
    <name type="scientific">Saccharopolyspora griseoalba</name>
    <dbReference type="NCBI Taxonomy" id="1431848"/>
    <lineage>
        <taxon>Bacteria</taxon>
        <taxon>Bacillati</taxon>
        <taxon>Actinomycetota</taxon>
        <taxon>Actinomycetes</taxon>
        <taxon>Pseudonocardiales</taxon>
        <taxon>Pseudonocardiaceae</taxon>
        <taxon>Saccharopolyspora</taxon>
    </lineage>
</organism>
<keyword evidence="2" id="KW-1185">Reference proteome</keyword>
<evidence type="ECO:0000313" key="1">
    <source>
        <dbReference type="EMBL" id="MFC7344587.1"/>
    </source>
</evidence>
<comment type="caution">
    <text evidence="1">The sequence shown here is derived from an EMBL/GenBank/DDBJ whole genome shotgun (WGS) entry which is preliminary data.</text>
</comment>
<gene>
    <name evidence="1" type="ORF">ACFQRI_24535</name>
</gene>
<protein>
    <submittedName>
        <fullName evidence="1">Uncharacterized protein</fullName>
    </submittedName>
</protein>
<proteinExistence type="predicted"/>
<dbReference type="Proteomes" id="UP001596504">
    <property type="component" value="Unassembled WGS sequence"/>
</dbReference>
<accession>A0ABW2LPX0</accession>
<sequence length="53" mass="5655">METKTYTDSNGDQVTEEINDRGEVVNRTVVGNGRTVGIVGGEVTNCTVIVNGR</sequence>